<dbReference type="GO" id="GO:0043565">
    <property type="term" value="F:sequence-specific DNA binding"/>
    <property type="evidence" value="ECO:0007669"/>
    <property type="project" value="InterPro"/>
</dbReference>
<dbReference type="Pfam" id="PF12833">
    <property type="entry name" value="HTH_18"/>
    <property type="match status" value="1"/>
</dbReference>
<dbReference type="InterPro" id="IPR018060">
    <property type="entry name" value="HTH_AraC"/>
</dbReference>
<dbReference type="RefSeq" id="WP_087459911.1">
    <property type="nucleotide sequence ID" value="NZ_CP021425.1"/>
</dbReference>
<dbReference type="InterPro" id="IPR018062">
    <property type="entry name" value="HTH_AraC-typ_CS"/>
</dbReference>
<keyword evidence="1" id="KW-0805">Transcription regulation</keyword>
<dbReference type="InterPro" id="IPR029062">
    <property type="entry name" value="Class_I_gatase-like"/>
</dbReference>
<dbReference type="AlphaFoldDB" id="A0A1Y0I2P7"/>
<dbReference type="EMBL" id="CP021425">
    <property type="protein sequence ID" value="ARU54742.1"/>
    <property type="molecule type" value="Genomic_DNA"/>
</dbReference>
<dbReference type="SMART" id="SM00342">
    <property type="entry name" value="HTH_ARAC"/>
    <property type="match status" value="1"/>
</dbReference>
<dbReference type="OrthoDB" id="9803764at2"/>
<dbReference type="Pfam" id="PF01965">
    <property type="entry name" value="DJ-1_PfpI"/>
    <property type="match status" value="1"/>
</dbReference>
<dbReference type="PANTHER" id="PTHR43130">
    <property type="entry name" value="ARAC-FAMILY TRANSCRIPTIONAL REGULATOR"/>
    <property type="match status" value="1"/>
</dbReference>
<reference evidence="5 6" key="1">
    <citation type="submission" date="2017-05" db="EMBL/GenBank/DDBJ databases">
        <title>Genomic insights into alkan degradation activity of Oleiphilus messinensis.</title>
        <authorList>
            <person name="Kozyavkin S.A."/>
            <person name="Slesarev A.I."/>
            <person name="Golyshin P.N."/>
            <person name="Korzhenkov A."/>
            <person name="Golyshina O.N."/>
            <person name="Toshchakov S.V."/>
        </authorList>
    </citation>
    <scope>NUCLEOTIDE SEQUENCE [LARGE SCALE GENOMIC DNA]</scope>
    <source>
        <strain evidence="5 6">ME102</strain>
    </source>
</reference>
<evidence type="ECO:0000313" key="6">
    <source>
        <dbReference type="Proteomes" id="UP000196027"/>
    </source>
</evidence>
<dbReference type="InterPro" id="IPR009057">
    <property type="entry name" value="Homeodomain-like_sf"/>
</dbReference>
<evidence type="ECO:0000256" key="1">
    <source>
        <dbReference type="ARBA" id="ARBA00023015"/>
    </source>
</evidence>
<dbReference type="InterPro" id="IPR052158">
    <property type="entry name" value="INH-QAR"/>
</dbReference>
<keyword evidence="6" id="KW-1185">Reference proteome</keyword>
<evidence type="ECO:0000256" key="2">
    <source>
        <dbReference type="ARBA" id="ARBA00023125"/>
    </source>
</evidence>
<evidence type="ECO:0000259" key="4">
    <source>
        <dbReference type="PROSITE" id="PS01124"/>
    </source>
</evidence>
<dbReference type="Gene3D" id="3.40.50.880">
    <property type="match status" value="1"/>
</dbReference>
<evidence type="ECO:0000313" key="5">
    <source>
        <dbReference type="EMBL" id="ARU54742.1"/>
    </source>
</evidence>
<dbReference type="InterPro" id="IPR002818">
    <property type="entry name" value="DJ-1/PfpI"/>
</dbReference>
<dbReference type="CDD" id="cd03137">
    <property type="entry name" value="GATase1_AraC_1"/>
    <property type="match status" value="1"/>
</dbReference>
<dbReference type="PROSITE" id="PS00041">
    <property type="entry name" value="HTH_ARAC_FAMILY_1"/>
    <property type="match status" value="1"/>
</dbReference>
<organism evidence="5 6">
    <name type="scientific">Oleiphilus messinensis</name>
    <dbReference type="NCBI Taxonomy" id="141451"/>
    <lineage>
        <taxon>Bacteria</taxon>
        <taxon>Pseudomonadati</taxon>
        <taxon>Pseudomonadota</taxon>
        <taxon>Gammaproteobacteria</taxon>
        <taxon>Oceanospirillales</taxon>
        <taxon>Oleiphilaceae</taxon>
        <taxon>Oleiphilus</taxon>
    </lineage>
</organism>
<gene>
    <name evidence="5" type="ORF">OLMES_0640</name>
</gene>
<proteinExistence type="predicted"/>
<dbReference type="GO" id="GO:0003700">
    <property type="term" value="F:DNA-binding transcription factor activity"/>
    <property type="evidence" value="ECO:0007669"/>
    <property type="project" value="InterPro"/>
</dbReference>
<dbReference type="PROSITE" id="PS01124">
    <property type="entry name" value="HTH_ARAC_FAMILY_2"/>
    <property type="match status" value="1"/>
</dbReference>
<dbReference type="SUPFAM" id="SSF46689">
    <property type="entry name" value="Homeodomain-like"/>
    <property type="match status" value="2"/>
</dbReference>
<evidence type="ECO:0000256" key="3">
    <source>
        <dbReference type="ARBA" id="ARBA00023163"/>
    </source>
</evidence>
<name>A0A1Y0I2P7_9GAMM</name>
<feature type="domain" description="HTH araC/xylS-type" evidence="4">
    <location>
        <begin position="236"/>
        <end position="334"/>
    </location>
</feature>
<dbReference type="KEGG" id="ome:OLMES_0640"/>
<dbReference type="PANTHER" id="PTHR43130:SF3">
    <property type="entry name" value="HTH-TYPE TRANSCRIPTIONAL REGULATOR RV1931C"/>
    <property type="match status" value="1"/>
</dbReference>
<keyword evidence="3" id="KW-0804">Transcription</keyword>
<dbReference type="SUPFAM" id="SSF52317">
    <property type="entry name" value="Class I glutamine amidotransferase-like"/>
    <property type="match status" value="1"/>
</dbReference>
<sequence length="342" mass="37711">MTIPSNSAKSVAVIGFANAQVLDITGPMEVFSQANRVAMGQNQQGKVEPESRYNRYTIGLYSPDGEPFRVSNGLQLVPVGALADIGQNTHTLVIAGGQGTLAQMENPALIRWLQRAEGGFERIVSVCSGALLLAQAGLLTNRVATTHWSACQTLQSNFPETRVNENAIYTRDGKVYTSAGVTTGIDLCLALVAQDYGRAVAITIARSLVLYLQRPGGQRQFSRVLELQSRTSNHLEALVFWMAENLDRDLTVATLAEQACVSPRHLARKFQQEFGSSPMKLLAFLRLEKSRELLEESNLSIQIIATQCGFQSTETLRRQFNEQYGISPSQYRERFAFARDFG</sequence>
<dbReference type="Proteomes" id="UP000196027">
    <property type="component" value="Chromosome"/>
</dbReference>
<keyword evidence="2" id="KW-0238">DNA-binding</keyword>
<protein>
    <submittedName>
        <fullName evidence="5">AraC transcriptional regulator with GATase1 domain</fullName>
    </submittedName>
</protein>
<accession>A0A1Y0I2P7</accession>
<dbReference type="Gene3D" id="1.10.10.60">
    <property type="entry name" value="Homeodomain-like"/>
    <property type="match status" value="1"/>
</dbReference>